<reference evidence="4 5" key="1">
    <citation type="journal article" date="2016" name="Nat. Commun.">
        <title>Thousands of microbial genomes shed light on interconnected biogeochemical processes in an aquifer system.</title>
        <authorList>
            <person name="Anantharaman K."/>
            <person name="Brown C.T."/>
            <person name="Hug L.A."/>
            <person name="Sharon I."/>
            <person name="Castelle C.J."/>
            <person name="Probst A.J."/>
            <person name="Thomas B.C."/>
            <person name="Singh A."/>
            <person name="Wilkins M.J."/>
            <person name="Karaoz U."/>
            <person name="Brodie E.L."/>
            <person name="Williams K.H."/>
            <person name="Hubbard S.S."/>
            <person name="Banfield J.F."/>
        </authorList>
    </citation>
    <scope>NUCLEOTIDE SEQUENCE [LARGE SCALE GENOMIC DNA]</scope>
</reference>
<dbReference type="Pfam" id="PF00293">
    <property type="entry name" value="NUDIX"/>
    <property type="match status" value="1"/>
</dbReference>
<organism evidence="4 5">
    <name type="scientific">Candidatus Gottesmanbacteria bacterium RIFCSPLOWO2_01_FULL_49_10</name>
    <dbReference type="NCBI Taxonomy" id="1798396"/>
    <lineage>
        <taxon>Bacteria</taxon>
        <taxon>Candidatus Gottesmaniibacteriota</taxon>
    </lineage>
</organism>
<dbReference type="GO" id="GO:0016787">
    <property type="term" value="F:hydrolase activity"/>
    <property type="evidence" value="ECO:0007669"/>
    <property type="project" value="UniProtKB-KW"/>
</dbReference>
<dbReference type="CDD" id="cd04683">
    <property type="entry name" value="NUDIX_Hydrolase"/>
    <property type="match status" value="1"/>
</dbReference>
<keyword evidence="2" id="KW-0378">Hydrolase</keyword>
<dbReference type="SUPFAM" id="SSF55811">
    <property type="entry name" value="Nudix"/>
    <property type="match status" value="1"/>
</dbReference>
<dbReference type="STRING" id="1798396.A2973_00235"/>
<comment type="caution">
    <text evidence="4">The sequence shown here is derived from an EMBL/GenBank/DDBJ whole genome shotgun (WGS) entry which is preliminary data.</text>
</comment>
<evidence type="ECO:0000313" key="5">
    <source>
        <dbReference type="Proteomes" id="UP000176409"/>
    </source>
</evidence>
<dbReference type="AlphaFoldDB" id="A0A1F6AZ59"/>
<dbReference type="Proteomes" id="UP000176409">
    <property type="component" value="Unassembled WGS sequence"/>
</dbReference>
<feature type="domain" description="Nudix hydrolase" evidence="3">
    <location>
        <begin position="4"/>
        <end position="136"/>
    </location>
</feature>
<dbReference type="InterPro" id="IPR000086">
    <property type="entry name" value="NUDIX_hydrolase_dom"/>
</dbReference>
<proteinExistence type="predicted"/>
<evidence type="ECO:0000256" key="2">
    <source>
        <dbReference type="ARBA" id="ARBA00022801"/>
    </source>
</evidence>
<dbReference type="PANTHER" id="PTHR43046:SF16">
    <property type="entry name" value="ADP-RIBOSE PYROPHOSPHATASE YJHB-RELATED"/>
    <property type="match status" value="1"/>
</dbReference>
<accession>A0A1F6AZ59</accession>
<evidence type="ECO:0000313" key="4">
    <source>
        <dbReference type="EMBL" id="OGG29908.1"/>
    </source>
</evidence>
<dbReference type="Gene3D" id="3.90.79.10">
    <property type="entry name" value="Nucleoside Triphosphate Pyrophosphohydrolase"/>
    <property type="match status" value="1"/>
</dbReference>
<evidence type="ECO:0000256" key="1">
    <source>
        <dbReference type="ARBA" id="ARBA00001946"/>
    </source>
</evidence>
<protein>
    <recommendedName>
        <fullName evidence="3">Nudix hydrolase domain-containing protein</fullName>
    </recommendedName>
</protein>
<dbReference type="EMBL" id="MFJZ01000033">
    <property type="protein sequence ID" value="OGG29908.1"/>
    <property type="molecule type" value="Genomic_DNA"/>
</dbReference>
<dbReference type="PANTHER" id="PTHR43046">
    <property type="entry name" value="GDP-MANNOSE MANNOSYL HYDROLASE"/>
    <property type="match status" value="1"/>
</dbReference>
<gene>
    <name evidence="4" type="ORF">A2973_00235</name>
</gene>
<comment type="cofactor">
    <cofactor evidence="1">
        <name>Mg(2+)</name>
        <dbReference type="ChEBI" id="CHEBI:18420"/>
    </cofactor>
</comment>
<name>A0A1F6AZ59_9BACT</name>
<sequence length="143" mass="16873">MERFKMIASGFLMLIKNGKILLLRRAHTGYRDGYYSLPAGHVEENESVMASTVRGSFEEIGVRVNQEDLLFVHALHNKENDKRLFFFFRANRWSGEPYNKEPEKCDDLQWFPVDALPSNTIDYILHAIRSYQKQIFYSEFGWE</sequence>
<evidence type="ECO:0000259" key="3">
    <source>
        <dbReference type="PROSITE" id="PS51462"/>
    </source>
</evidence>
<dbReference type="PROSITE" id="PS51462">
    <property type="entry name" value="NUDIX"/>
    <property type="match status" value="1"/>
</dbReference>
<dbReference type="InterPro" id="IPR015797">
    <property type="entry name" value="NUDIX_hydrolase-like_dom_sf"/>
</dbReference>